<dbReference type="Gene3D" id="1.10.225.10">
    <property type="entry name" value="Saposin-like"/>
    <property type="match status" value="7"/>
</dbReference>
<evidence type="ECO:0000259" key="8">
    <source>
        <dbReference type="PROSITE" id="PS50015"/>
    </source>
</evidence>
<dbReference type="InterPro" id="IPR011001">
    <property type="entry name" value="Saposin-like"/>
</dbReference>
<evidence type="ECO:0000256" key="6">
    <source>
        <dbReference type="ARBA" id="ARBA00023180"/>
    </source>
</evidence>
<dbReference type="Pfam" id="PF05184">
    <property type="entry name" value="SapB_1"/>
    <property type="match status" value="6"/>
</dbReference>
<feature type="domain" description="Saposin B-type" evidence="8">
    <location>
        <begin position="184"/>
        <end position="263"/>
    </location>
</feature>
<evidence type="ECO:0000259" key="9">
    <source>
        <dbReference type="PROSITE" id="PS51110"/>
    </source>
</evidence>
<dbReference type="InterPro" id="IPR003119">
    <property type="entry name" value="SAP_A"/>
</dbReference>
<feature type="domain" description="Saposin B-type" evidence="8">
    <location>
        <begin position="438"/>
        <end position="519"/>
    </location>
</feature>
<name>A0ABP1MYW6_XYLVO</name>
<keyword evidence="5" id="KW-1015">Disulfide bond</keyword>
<feature type="domain" description="Saposin A-type" evidence="9">
    <location>
        <begin position="29"/>
        <end position="69"/>
    </location>
</feature>
<dbReference type="SMART" id="SM00741">
    <property type="entry name" value="SapB"/>
    <property type="match status" value="7"/>
</dbReference>
<gene>
    <name evidence="10" type="ORF">XYLVIOL_LOCUS707</name>
</gene>
<evidence type="ECO:0000256" key="5">
    <source>
        <dbReference type="ARBA" id="ARBA00023157"/>
    </source>
</evidence>
<feature type="chain" id="PRO_5046341346" description="Prosaposin" evidence="7">
    <location>
        <begin position="17"/>
        <end position="897"/>
    </location>
</feature>
<dbReference type="SMART" id="SM00162">
    <property type="entry name" value="SAPA"/>
    <property type="match status" value="2"/>
</dbReference>
<keyword evidence="3 7" id="KW-0732">Signal</keyword>
<feature type="domain" description="Saposin B-type" evidence="8">
    <location>
        <begin position="746"/>
        <end position="827"/>
    </location>
</feature>
<dbReference type="Proteomes" id="UP001642520">
    <property type="component" value="Unassembled WGS sequence"/>
</dbReference>
<accession>A0ABP1MYW6</accession>
<feature type="domain" description="Saposin B-type" evidence="8">
    <location>
        <begin position="538"/>
        <end position="619"/>
    </location>
</feature>
<evidence type="ECO:0000313" key="11">
    <source>
        <dbReference type="Proteomes" id="UP001642520"/>
    </source>
</evidence>
<dbReference type="PRINTS" id="PR01797">
    <property type="entry name" value="SAPOSIN"/>
</dbReference>
<dbReference type="InterPro" id="IPR051428">
    <property type="entry name" value="Sphingo_Act-Surfact_Prot"/>
</dbReference>
<feature type="domain" description="Saposin B-type" evidence="8">
    <location>
        <begin position="659"/>
        <end position="740"/>
    </location>
</feature>
<feature type="domain" description="Saposin B-type" evidence="8">
    <location>
        <begin position="73"/>
        <end position="155"/>
    </location>
</feature>
<dbReference type="InterPro" id="IPR008373">
    <property type="entry name" value="Saposin"/>
</dbReference>
<keyword evidence="4" id="KW-0677">Repeat</keyword>
<comment type="subcellular location">
    <subcellularLocation>
        <location evidence="1">Secreted</location>
    </subcellularLocation>
</comment>
<evidence type="ECO:0000256" key="7">
    <source>
        <dbReference type="SAM" id="SignalP"/>
    </source>
</evidence>
<feature type="signal peptide" evidence="7">
    <location>
        <begin position="1"/>
        <end position="16"/>
    </location>
</feature>
<dbReference type="InterPro" id="IPR008139">
    <property type="entry name" value="SaposinB_dom"/>
</dbReference>
<keyword evidence="6" id="KW-0325">Glycoprotein</keyword>
<keyword evidence="11" id="KW-1185">Reference proteome</keyword>
<evidence type="ECO:0008006" key="12">
    <source>
        <dbReference type="Google" id="ProtNLM"/>
    </source>
</evidence>
<keyword evidence="2" id="KW-0964">Secreted</keyword>
<dbReference type="PANTHER" id="PTHR11480">
    <property type="entry name" value="SAPOSIN-RELATED"/>
    <property type="match status" value="1"/>
</dbReference>
<dbReference type="PANTHER" id="PTHR11480:SF3">
    <property type="entry name" value="BCDNA.GH08312"/>
    <property type="match status" value="1"/>
</dbReference>
<dbReference type="PROSITE" id="PS50015">
    <property type="entry name" value="SAP_B"/>
    <property type="match status" value="7"/>
</dbReference>
<evidence type="ECO:0000313" key="10">
    <source>
        <dbReference type="EMBL" id="CAL7933889.1"/>
    </source>
</evidence>
<dbReference type="Pfam" id="PF03489">
    <property type="entry name" value="SapB_2"/>
    <property type="match status" value="6"/>
</dbReference>
<dbReference type="InterPro" id="IPR008138">
    <property type="entry name" value="SapB_2"/>
</dbReference>
<evidence type="ECO:0000256" key="4">
    <source>
        <dbReference type="ARBA" id="ARBA00022737"/>
    </source>
</evidence>
<protein>
    <recommendedName>
        <fullName evidence="12">Prosaposin</fullName>
    </recommendedName>
</protein>
<comment type="caution">
    <text evidence="10">The sequence shown here is derived from an EMBL/GenBank/DDBJ whole genome shotgun (WGS) entry which is preliminary data.</text>
</comment>
<dbReference type="EMBL" id="CAXAJV020001281">
    <property type="protein sequence ID" value="CAL7933889.1"/>
    <property type="molecule type" value="Genomic_DNA"/>
</dbReference>
<evidence type="ECO:0000256" key="3">
    <source>
        <dbReference type="ARBA" id="ARBA00022729"/>
    </source>
</evidence>
<feature type="domain" description="Saposin A-type" evidence="9">
    <location>
        <begin position="843"/>
        <end position="883"/>
    </location>
</feature>
<sequence length="897" mass="100499">MKILIALCAFFAVSTARVVITAEGPANLHLLGEQECTWGPSYWCENLKTAAGCNATKHCIKTVWKDIKVPEDNDNVCNVCKDMVQQARDQLESNQTQEDLKAVFEGSCKLIHIEPIVKECITIVDQFIPELVETLASQMNPSVVCSVAGLCNSAHMDKLLQEYDKSKSKIGELKIHSLEKDELEPDECSKCYTVAAHMEQKLNRTPRDKMLQQMLRFCGDLGSFSDACSATILTYFDTIYAHLQENFNTENICHLSGQCSSKYHKHEEVDKTLKVEIRPLSSVGMVDVNDDLPCKLCEQLVGHLRDLLVANTTETEFEQVLKGLCKQTKSFATECTAIVDEYYPEMYEYLTKSLNSNMVCQMSGMCPAPDKVTQNEPIWPLVPENAAKIGMHIFQGANKNLKADSHEQLSKSEVEAMQLPIERLIPFPISEGGLNIKGTETCALCEYVLHYIQDAITDPKTEDKVKEALQKVCKKLPESIEGQCTEFIDVYGDAVVAILAQEIDPSQVCPMLRLCPTEKLMAVWQSLPAKYMVEETQNKPSCPLCLLAMTQIYDVIKNNKTEANIEAQLDKLCLHLPHSLIDECTELVKGYSKELIELLLADLTPQEICVYIKFCNADKNPGPRNEFISDKSGEIFLIVVTNEIPDVPTSSEVSDESLIPGYCSVCELAMRFIDKEVGSDKDKRKIENAVHKVCNHLPKAVSRPCNKFINKHGDSIIDVITKDISPKQVCTVVGACAFFVEEMKAPVVECALCKSIMSLIDELLDNEDIDNSIKNALSKVCKHVPTSKQSKCTTLIHSYGQSIINLIKQRENIHKICGRLGLCPLYDYSSVSLENSRIKRSYEKNSIKHCTWGPAYWCSTNETARECKAVEHCKENVWKADYAPPKQTTLSETEPNI</sequence>
<dbReference type="InterPro" id="IPR007856">
    <property type="entry name" value="SapB_1"/>
</dbReference>
<feature type="domain" description="Saposin B-type" evidence="8">
    <location>
        <begin position="290"/>
        <end position="370"/>
    </location>
</feature>
<dbReference type="Pfam" id="PF02199">
    <property type="entry name" value="SapA"/>
    <property type="match status" value="2"/>
</dbReference>
<proteinExistence type="predicted"/>
<organism evidence="10 11">
    <name type="scientific">Xylocopa violacea</name>
    <name type="common">Violet carpenter bee</name>
    <name type="synonym">Apis violacea</name>
    <dbReference type="NCBI Taxonomy" id="135666"/>
    <lineage>
        <taxon>Eukaryota</taxon>
        <taxon>Metazoa</taxon>
        <taxon>Ecdysozoa</taxon>
        <taxon>Arthropoda</taxon>
        <taxon>Hexapoda</taxon>
        <taxon>Insecta</taxon>
        <taxon>Pterygota</taxon>
        <taxon>Neoptera</taxon>
        <taxon>Endopterygota</taxon>
        <taxon>Hymenoptera</taxon>
        <taxon>Apocrita</taxon>
        <taxon>Aculeata</taxon>
        <taxon>Apoidea</taxon>
        <taxon>Anthophila</taxon>
        <taxon>Apidae</taxon>
        <taxon>Xylocopa</taxon>
        <taxon>Xylocopa</taxon>
    </lineage>
</organism>
<reference evidence="10 11" key="1">
    <citation type="submission" date="2024-08" db="EMBL/GenBank/DDBJ databases">
        <authorList>
            <person name="Will J Nash"/>
            <person name="Angela Man"/>
            <person name="Seanna McTaggart"/>
            <person name="Kendall Baker"/>
            <person name="Tom Barker"/>
            <person name="Leah Catchpole"/>
            <person name="Alex Durrant"/>
            <person name="Karim Gharbi"/>
            <person name="Naomi Irish"/>
            <person name="Gemy Kaithakottil"/>
            <person name="Debby Ku"/>
            <person name="Aaliyah Providence"/>
            <person name="Felix Shaw"/>
            <person name="David Swarbreck"/>
            <person name="Chris Watkins"/>
            <person name="Ann M. McCartney"/>
            <person name="Giulio Formenti"/>
            <person name="Alice Mouton"/>
            <person name="Noel Vella"/>
            <person name="Bjorn M von Reumont"/>
            <person name="Adriana Vella"/>
            <person name="Wilfried Haerty"/>
        </authorList>
    </citation>
    <scope>NUCLEOTIDE SEQUENCE [LARGE SCALE GENOMIC DNA]</scope>
</reference>
<dbReference type="PROSITE" id="PS51110">
    <property type="entry name" value="SAP_A"/>
    <property type="match status" value="2"/>
</dbReference>
<evidence type="ECO:0000256" key="1">
    <source>
        <dbReference type="ARBA" id="ARBA00004613"/>
    </source>
</evidence>
<dbReference type="SUPFAM" id="SSF47862">
    <property type="entry name" value="Saposin"/>
    <property type="match status" value="6"/>
</dbReference>
<evidence type="ECO:0000256" key="2">
    <source>
        <dbReference type="ARBA" id="ARBA00022525"/>
    </source>
</evidence>